<keyword evidence="6" id="KW-1185">Reference proteome</keyword>
<dbReference type="RefSeq" id="WP_091479239.1">
    <property type="nucleotide sequence ID" value="NZ_BJYC01000007.1"/>
</dbReference>
<dbReference type="AlphaFoldDB" id="A0A1H7HL57"/>
<evidence type="ECO:0000313" key="6">
    <source>
        <dbReference type="Proteomes" id="UP000199081"/>
    </source>
</evidence>
<gene>
    <name evidence="5" type="ORF">SAMN04488099_103112</name>
</gene>
<dbReference type="PANTHER" id="PTHR22762:SF89">
    <property type="entry name" value="ALPHA-XYLOSIDASE"/>
    <property type="match status" value="1"/>
</dbReference>
<dbReference type="SUPFAM" id="SSF51445">
    <property type="entry name" value="(Trans)glycosidases"/>
    <property type="match status" value="1"/>
</dbReference>
<evidence type="ECO:0000256" key="1">
    <source>
        <dbReference type="ARBA" id="ARBA00007806"/>
    </source>
</evidence>
<dbReference type="OrthoDB" id="176168at2"/>
<dbReference type="STRING" id="426702.SAMN04488099_103112"/>
<dbReference type="Proteomes" id="UP000199081">
    <property type="component" value="Unassembled WGS sequence"/>
</dbReference>
<dbReference type="Gene3D" id="3.20.20.80">
    <property type="entry name" value="Glycosidases"/>
    <property type="match status" value="1"/>
</dbReference>
<evidence type="ECO:0000259" key="4">
    <source>
        <dbReference type="Pfam" id="PF21365"/>
    </source>
</evidence>
<protein>
    <submittedName>
        <fullName evidence="5">Glycosyl hydrolases family 31</fullName>
    </submittedName>
</protein>
<dbReference type="InterPro" id="IPR000322">
    <property type="entry name" value="Glyco_hydro_31_TIM"/>
</dbReference>
<accession>A0A1H7HL57</accession>
<dbReference type="InterPro" id="IPR048395">
    <property type="entry name" value="Glyco_hydro_31_C"/>
</dbReference>
<dbReference type="Pfam" id="PF21365">
    <property type="entry name" value="Glyco_hydro_31_3rd"/>
    <property type="match status" value="1"/>
</dbReference>
<evidence type="ECO:0000313" key="5">
    <source>
        <dbReference type="EMBL" id="SEK50991.1"/>
    </source>
</evidence>
<dbReference type="InterPro" id="IPR013780">
    <property type="entry name" value="Glyco_hydro_b"/>
</dbReference>
<dbReference type="Gene3D" id="2.60.40.1180">
    <property type="entry name" value="Golgi alpha-mannosidase II"/>
    <property type="match status" value="2"/>
</dbReference>
<dbReference type="InterPro" id="IPR017853">
    <property type="entry name" value="GH"/>
</dbReference>
<dbReference type="GO" id="GO:0006491">
    <property type="term" value="P:N-glycan processing"/>
    <property type="evidence" value="ECO:0007669"/>
    <property type="project" value="TreeGrafter"/>
</dbReference>
<dbReference type="PANTHER" id="PTHR22762">
    <property type="entry name" value="ALPHA-GLUCOSIDASE"/>
    <property type="match status" value="1"/>
</dbReference>
<dbReference type="SUPFAM" id="SSF51011">
    <property type="entry name" value="Glycosyl hydrolase domain"/>
    <property type="match status" value="1"/>
</dbReference>
<organism evidence="5 6">
    <name type="scientific">Alkalibacterium pelagium</name>
    <dbReference type="NCBI Taxonomy" id="426702"/>
    <lineage>
        <taxon>Bacteria</taxon>
        <taxon>Bacillati</taxon>
        <taxon>Bacillota</taxon>
        <taxon>Bacilli</taxon>
        <taxon>Lactobacillales</taxon>
        <taxon>Carnobacteriaceae</taxon>
        <taxon>Alkalibacterium</taxon>
    </lineage>
</organism>
<proteinExistence type="inferred from homology"/>
<dbReference type="GO" id="GO:0090599">
    <property type="term" value="F:alpha-glucosidase activity"/>
    <property type="evidence" value="ECO:0007669"/>
    <property type="project" value="TreeGrafter"/>
</dbReference>
<name>A0A1H7HL57_9LACT</name>
<evidence type="ECO:0000256" key="2">
    <source>
        <dbReference type="RuleBase" id="RU361185"/>
    </source>
</evidence>
<feature type="domain" description="Glycosyl hydrolase family 31 C-terminal" evidence="4">
    <location>
        <begin position="499"/>
        <end position="590"/>
    </location>
</feature>
<dbReference type="EMBL" id="FNZU01000003">
    <property type="protein sequence ID" value="SEK50991.1"/>
    <property type="molecule type" value="Genomic_DNA"/>
</dbReference>
<keyword evidence="2" id="KW-0326">Glycosidase</keyword>
<feature type="domain" description="Glycoside hydrolase family 31 TIM barrel" evidence="3">
    <location>
        <begin position="188"/>
        <end position="490"/>
    </location>
</feature>
<dbReference type="Pfam" id="PF01055">
    <property type="entry name" value="Glyco_hydro_31_2nd"/>
    <property type="match status" value="1"/>
</dbReference>
<sequence length="779" mass="91555">MTTDKLLPTNDQIIQGEHYRFTMITDRLIRMEYSETGYFEDRATQLAQHRNLGDVGFELKETNGTLEIITSTFHLFYTKEEEFSPKNLHIDVRYNFSNYTNRWYYGQPIDTLKGTVRTIDRVDGATELGEGIMGKFGYAALDDSDSFVFDDDNCIKVKDNPHTDVYFFSYGREYFRALRDYFRLSGFPPLLPRYALGNWWSRYWKYTEETYIKLIDRFENEHIPLSVSVIDMDWHLTDIPSKYGSGWTGYTWNTEYFSDPERFLTKLKDKGLATTLNVHPADGIRAFESQYEKIAERLNLKTHLEEPAKFDLMDEDFREAYFEEVHHPYEEIGIDFWWIDWQQGEYSTSDIDPLWLLNHYHYKDLEERGKEALILSRYAGPGSHRYPIGFSGDSVISWDSLNFQPYLTATSSNIGYTWWSHDIGGHYKGYKDEELVQRWFQFGVFSPINRLHSSNSAFSSKEPWNYSESVKTNMIDFLQLRHALIPYVYTYNVRTSEEGIPLIRPVYYHFPMEKHAYDVKNEYFFGSELLVLPITTKKDEETLHGSDLIYFPDGYWFDIFSNFRYKGGSKLKLFRETDRMPVFAKEGGIIPMDANPAITPAHTLPDSLEWMIYPGQSNSFELIEDVKQSRAVTELALDYQAQTIQLIVKGETSVLPEERVHSLHFNASEQVELINLEGGELIEQRYAQEMNRTTITFKMVDEKELKMTVKSFKFIDEQDISDELFNRLNTAQVGYFLKDDLYNDFNNNHSEFSLLSTINELEEEYLSQSLFELLYIKNS</sequence>
<dbReference type="CDD" id="cd06595">
    <property type="entry name" value="GH31_u1"/>
    <property type="match status" value="1"/>
</dbReference>
<reference evidence="6" key="1">
    <citation type="submission" date="2016-10" db="EMBL/GenBank/DDBJ databases">
        <authorList>
            <person name="Varghese N."/>
            <person name="Submissions S."/>
        </authorList>
    </citation>
    <scope>NUCLEOTIDE SEQUENCE [LARGE SCALE GENOMIC DNA]</scope>
    <source>
        <strain evidence="6">DSM 19183</strain>
    </source>
</reference>
<dbReference type="GO" id="GO:0005975">
    <property type="term" value="P:carbohydrate metabolic process"/>
    <property type="evidence" value="ECO:0007669"/>
    <property type="project" value="InterPro"/>
</dbReference>
<comment type="similarity">
    <text evidence="1 2">Belongs to the glycosyl hydrolase 31 family.</text>
</comment>
<keyword evidence="2 5" id="KW-0378">Hydrolase</keyword>
<evidence type="ECO:0000259" key="3">
    <source>
        <dbReference type="Pfam" id="PF01055"/>
    </source>
</evidence>